<dbReference type="InterPro" id="IPR008979">
    <property type="entry name" value="Galactose-bd-like_sf"/>
</dbReference>
<dbReference type="InterPro" id="IPR013737">
    <property type="entry name" value="Bac_rhamnosid_N"/>
</dbReference>
<sequence length="843" mass="94673">MKRGLTIWILLLLAGGAQASGGVDSLRCEGRVNPMGIDAPRPVLSWVLTGNERGIRQVAYQVIVSGKKGERWNSGKVTSNRSIGIPYKGKALESREALTWKVRVWTNYGVSAWSAPAHWTMGLLRSSDWTAQWIGYEHGFPWDSVSKYSRLSARYFRKTFDNPQKVRRATLYIVGLGHYEAYINGQRVGDDVLTQIPTDYTKEVDYRTYDVTENITKGANALSVVLGNGRFFTMRPKYKPLKIKEFGFPRLLYQLEITREDGSVARVVSDGSWLFAADGPIRSNNEYDGEEYDATKEPGNWLRPEVLPSWGAALKAQTQDPIRVVDVVHPAGLKEIKPGTWIMDMGRNMAGWVQLKVRGERGTKVTLRFAETLREDGSLDMANLRDARATDVYTLKGEGLEVWHPVFVYHGFQYVSIEGYPGTPALSDFEGQVVSDGLDTLGTWTSSNDLFNRIYANACRSIQSDYKYLPLDCPQRNERMPWLGDRAVGCLGESFWVDNHRLYAQWLDDMEAAQKKDGSLPDVAPAYWNYYSDNMTWPGTYLMVADMLYRQFGDAAPIRKHYASMKRWILYMHERYGPLTKDKYGDWCAPPGVASTGGTLIATAYDAHLLDLMTGFAPLAGSPADVPRWKKMRAVAARAFDSAFAKAADSTATASLLPLVFDLTKDTARLLRTLARYTHVATGVIGTGWLMRGLTDNGLSNLAYRVANNRDYPGWGYMVEQGATTIWERWNGNTAESSMNSRNHVMLLGDLLPWLYEDLAGIKAGTPGFGLIIMKPVCVDSLGFVRASYRTPYGLVYSAWENEPDKWTWHLRIPPNARARVYLPGRKGSLELGSGVYTLEERK</sequence>
<dbReference type="Gene3D" id="2.60.40.10">
    <property type="entry name" value="Immunoglobulins"/>
    <property type="match status" value="1"/>
</dbReference>
<evidence type="ECO:0000256" key="4">
    <source>
        <dbReference type="SAM" id="SignalP"/>
    </source>
</evidence>
<feature type="domain" description="Alpha-L-rhamnosidase concanavalin-like" evidence="5">
    <location>
        <begin position="335"/>
        <end position="434"/>
    </location>
</feature>
<dbReference type="InterPro" id="IPR013783">
    <property type="entry name" value="Ig-like_fold"/>
</dbReference>
<evidence type="ECO:0000259" key="7">
    <source>
        <dbReference type="Pfam" id="PF17389"/>
    </source>
</evidence>
<evidence type="ECO:0000256" key="1">
    <source>
        <dbReference type="ARBA" id="ARBA00001445"/>
    </source>
</evidence>
<name>A0A4R8DTY9_9BACT</name>
<feature type="signal peptide" evidence="4">
    <location>
        <begin position="1"/>
        <end position="19"/>
    </location>
</feature>
<accession>A0A4R8DTY9</accession>
<dbReference type="EC" id="3.2.1.40" evidence="2"/>
<comment type="caution">
    <text evidence="9">The sequence shown here is derived from an EMBL/GenBank/DDBJ whole genome shotgun (WGS) entry which is preliminary data.</text>
</comment>
<feature type="domain" description="Alpha-L-rhamnosidase C-terminal" evidence="8">
    <location>
        <begin position="761"/>
        <end position="831"/>
    </location>
</feature>
<dbReference type="SUPFAM" id="SSF49785">
    <property type="entry name" value="Galactose-binding domain-like"/>
    <property type="match status" value="1"/>
</dbReference>
<protein>
    <recommendedName>
        <fullName evidence="2">alpha-L-rhamnosidase</fullName>
        <ecNumber evidence="2">3.2.1.40</ecNumber>
    </recommendedName>
</protein>
<dbReference type="Gene3D" id="2.60.120.260">
    <property type="entry name" value="Galactose-binding domain-like"/>
    <property type="match status" value="2"/>
</dbReference>
<evidence type="ECO:0000313" key="9">
    <source>
        <dbReference type="EMBL" id="TDX01388.1"/>
    </source>
</evidence>
<dbReference type="Pfam" id="PF25788">
    <property type="entry name" value="Ig_Rha78A_N"/>
    <property type="match status" value="1"/>
</dbReference>
<gene>
    <name evidence="9" type="ORF">EDB95_2422</name>
</gene>
<dbReference type="Gene3D" id="1.50.10.10">
    <property type="match status" value="1"/>
</dbReference>
<dbReference type="InterPro" id="IPR035396">
    <property type="entry name" value="Bac_rhamnosid6H"/>
</dbReference>
<keyword evidence="10" id="KW-1185">Reference proteome</keyword>
<feature type="domain" description="Alpha-L-rhamnosidase six-hairpin glycosidase" evidence="7">
    <location>
        <begin position="441"/>
        <end position="758"/>
    </location>
</feature>
<evidence type="ECO:0000256" key="2">
    <source>
        <dbReference type="ARBA" id="ARBA00012652"/>
    </source>
</evidence>
<dbReference type="InterPro" id="IPR008902">
    <property type="entry name" value="Rhamnosid_concanavalin"/>
</dbReference>
<dbReference type="EMBL" id="SODV01000001">
    <property type="protein sequence ID" value="TDX01388.1"/>
    <property type="molecule type" value="Genomic_DNA"/>
</dbReference>
<evidence type="ECO:0000313" key="10">
    <source>
        <dbReference type="Proteomes" id="UP000294498"/>
    </source>
</evidence>
<dbReference type="Pfam" id="PF17390">
    <property type="entry name" value="Bac_rhamnosid_C"/>
    <property type="match status" value="1"/>
</dbReference>
<dbReference type="Proteomes" id="UP000294498">
    <property type="component" value="Unassembled WGS sequence"/>
</dbReference>
<proteinExistence type="predicted"/>
<dbReference type="PANTHER" id="PTHR33307:SF6">
    <property type="entry name" value="ALPHA-RHAMNOSIDASE (EUROFUNG)-RELATED"/>
    <property type="match status" value="1"/>
</dbReference>
<organism evidence="9 10">
    <name type="scientific">Dinghuibacter silviterrae</name>
    <dbReference type="NCBI Taxonomy" id="1539049"/>
    <lineage>
        <taxon>Bacteria</taxon>
        <taxon>Pseudomonadati</taxon>
        <taxon>Bacteroidota</taxon>
        <taxon>Chitinophagia</taxon>
        <taxon>Chitinophagales</taxon>
        <taxon>Chitinophagaceae</taxon>
        <taxon>Dinghuibacter</taxon>
    </lineage>
</organism>
<dbReference type="InterPro" id="IPR012341">
    <property type="entry name" value="6hp_glycosidase-like_sf"/>
</dbReference>
<dbReference type="Pfam" id="PF05592">
    <property type="entry name" value="Bac_rhamnosid"/>
    <property type="match status" value="1"/>
</dbReference>
<dbReference type="Pfam" id="PF08531">
    <property type="entry name" value="Bac_rhamnosid_N"/>
    <property type="match status" value="1"/>
</dbReference>
<reference evidence="9 10" key="1">
    <citation type="submission" date="2019-03" db="EMBL/GenBank/DDBJ databases">
        <title>Genomic Encyclopedia of Type Strains, Phase IV (KMG-IV): sequencing the most valuable type-strain genomes for metagenomic binning, comparative biology and taxonomic classification.</title>
        <authorList>
            <person name="Goeker M."/>
        </authorList>
    </citation>
    <scope>NUCLEOTIDE SEQUENCE [LARGE SCALE GENOMIC DNA]</scope>
    <source>
        <strain evidence="9 10">DSM 100059</strain>
    </source>
</reference>
<dbReference type="GO" id="GO:0005975">
    <property type="term" value="P:carbohydrate metabolic process"/>
    <property type="evidence" value="ECO:0007669"/>
    <property type="project" value="InterPro"/>
</dbReference>
<keyword evidence="3" id="KW-0378">Hydrolase</keyword>
<dbReference type="RefSeq" id="WP_133993870.1">
    <property type="nucleotide sequence ID" value="NZ_SODV01000001.1"/>
</dbReference>
<dbReference type="PANTHER" id="PTHR33307">
    <property type="entry name" value="ALPHA-RHAMNOSIDASE (EUROFUNG)"/>
    <property type="match status" value="1"/>
</dbReference>
<dbReference type="PIRSF" id="PIRSF010631">
    <property type="entry name" value="A-rhamnsds"/>
    <property type="match status" value="1"/>
</dbReference>
<dbReference type="AlphaFoldDB" id="A0A4R8DTY9"/>
<dbReference type="Gene3D" id="2.60.420.10">
    <property type="entry name" value="Maltose phosphorylase, domain 3"/>
    <property type="match status" value="1"/>
</dbReference>
<dbReference type="InterPro" id="IPR008928">
    <property type="entry name" value="6-hairpin_glycosidase_sf"/>
</dbReference>
<keyword evidence="4" id="KW-0732">Signal</keyword>
<feature type="domain" description="Bacterial alpha-L-rhamnosidase N-terminal" evidence="6">
    <location>
        <begin position="165"/>
        <end position="306"/>
    </location>
</feature>
<feature type="chain" id="PRO_5020299686" description="alpha-L-rhamnosidase" evidence="4">
    <location>
        <begin position="20"/>
        <end position="843"/>
    </location>
</feature>
<evidence type="ECO:0000259" key="5">
    <source>
        <dbReference type="Pfam" id="PF05592"/>
    </source>
</evidence>
<dbReference type="InterPro" id="IPR016007">
    <property type="entry name" value="Alpha_rhamnosid"/>
</dbReference>
<evidence type="ECO:0000259" key="6">
    <source>
        <dbReference type="Pfam" id="PF08531"/>
    </source>
</evidence>
<dbReference type="OrthoDB" id="9766741at2"/>
<comment type="catalytic activity">
    <reaction evidence="1">
        <text>Hydrolysis of terminal non-reducing alpha-L-rhamnose residues in alpha-L-rhamnosides.</text>
        <dbReference type="EC" id="3.2.1.40"/>
    </reaction>
</comment>
<evidence type="ECO:0000259" key="8">
    <source>
        <dbReference type="Pfam" id="PF17390"/>
    </source>
</evidence>
<evidence type="ECO:0000256" key="3">
    <source>
        <dbReference type="ARBA" id="ARBA00022801"/>
    </source>
</evidence>
<dbReference type="InterPro" id="IPR035398">
    <property type="entry name" value="Bac_rhamnosid_C"/>
</dbReference>
<dbReference type="GO" id="GO:0030596">
    <property type="term" value="F:alpha-L-rhamnosidase activity"/>
    <property type="evidence" value="ECO:0007669"/>
    <property type="project" value="UniProtKB-EC"/>
</dbReference>
<dbReference type="Pfam" id="PF17389">
    <property type="entry name" value="Bac_rhamnosid6H"/>
    <property type="match status" value="1"/>
</dbReference>
<dbReference type="SUPFAM" id="SSF48208">
    <property type="entry name" value="Six-hairpin glycosidases"/>
    <property type="match status" value="1"/>
</dbReference>